<accession>A0A5D4FS97</accession>
<feature type="domain" description="Apea-like HEPN" evidence="1">
    <location>
        <begin position="335"/>
        <end position="464"/>
    </location>
</feature>
<dbReference type="InterPro" id="IPR041223">
    <property type="entry name" value="ApeA_NTD"/>
</dbReference>
<proteinExistence type="predicted"/>
<comment type="caution">
    <text evidence="3">The sequence shown here is derived from an EMBL/GenBank/DDBJ whole genome shotgun (WGS) entry which is preliminary data.</text>
</comment>
<name>A0A5D4FS97_9CORY</name>
<dbReference type="AlphaFoldDB" id="A0A5D4FS97"/>
<feature type="domain" description="ApeA N-terminal" evidence="2">
    <location>
        <begin position="13"/>
        <end position="305"/>
    </location>
</feature>
<reference evidence="3 4" key="1">
    <citation type="submission" date="2019-08" db="EMBL/GenBank/DDBJ databases">
        <title>Draft genome of C. urealyticum strain VH4248.</title>
        <authorList>
            <person name="Navas J."/>
        </authorList>
    </citation>
    <scope>NUCLEOTIDE SEQUENCE [LARGE SCALE GENOMIC DNA]</scope>
    <source>
        <strain evidence="3 4">VH4248</strain>
    </source>
</reference>
<evidence type="ECO:0000313" key="3">
    <source>
        <dbReference type="EMBL" id="TYR17090.1"/>
    </source>
</evidence>
<organism evidence="3 4">
    <name type="scientific">Corynebacterium urealyticum</name>
    <dbReference type="NCBI Taxonomy" id="43771"/>
    <lineage>
        <taxon>Bacteria</taxon>
        <taxon>Bacillati</taxon>
        <taxon>Actinomycetota</taxon>
        <taxon>Actinomycetes</taxon>
        <taxon>Mycobacteriales</taxon>
        <taxon>Corynebacteriaceae</taxon>
        <taxon>Corynebacterium</taxon>
    </lineage>
</organism>
<protein>
    <submittedName>
        <fullName evidence="3">Uncharacterized protein</fullName>
    </submittedName>
</protein>
<evidence type="ECO:0000259" key="1">
    <source>
        <dbReference type="Pfam" id="PF18739"/>
    </source>
</evidence>
<evidence type="ECO:0000259" key="2">
    <source>
        <dbReference type="Pfam" id="PF18862"/>
    </source>
</evidence>
<evidence type="ECO:0000313" key="4">
    <source>
        <dbReference type="Proteomes" id="UP000324726"/>
    </source>
</evidence>
<dbReference type="EMBL" id="VSZI01000002">
    <property type="protein sequence ID" value="TYR17090.1"/>
    <property type="molecule type" value="Genomic_DNA"/>
</dbReference>
<gene>
    <name evidence="3" type="ORF">FYJ87_09715</name>
</gene>
<dbReference type="InterPro" id="IPR041229">
    <property type="entry name" value="HEPN_Apea"/>
</dbReference>
<dbReference type="Pfam" id="PF18739">
    <property type="entry name" value="HEPN_Apea"/>
    <property type="match status" value="1"/>
</dbReference>
<dbReference type="Proteomes" id="UP000324726">
    <property type="component" value="Unassembled WGS sequence"/>
</dbReference>
<dbReference type="Pfam" id="PF18862">
    <property type="entry name" value="ApeA_NTD1"/>
    <property type="match status" value="1"/>
</dbReference>
<sequence length="493" mass="54437">MPNDPLNLDKVGEWAGVWWLPEAPSEKVPGVLRYDPEDGLSLSLIGTFEDRILTTDSSGWTAVHEGTRTWEVMHGVAELREITLLGCVPRSTRRTMGARVASPDKQTVTATVAIIGAHVSGDADPAFARAEVSVEDLSLWAASSVFDGSLGAPDGKIDGTGRISVKPVKAQSVVVDDTEYRLQHTHTLPFFDQRKGGSVGRVRDTVSICVVPAEPFSLSVALQEASLVQDLISLATHRAAGVIWLRLEVAGTESHFPDGRPLPRRRADVLYSPAALGKHDAKAVDHHRMFFTCGTIPFEEVMPRWCEAHGRLEAATNMILGLRYAPARFVENNLLTAVGAAEVLHRNLRIDEKPFPNAEFRAMREAMLAQVPDEHRNRFKGAIRNDPTLRDRLHALAARPDQEAIAQLLPDVDHWAKWTTRARNDLAHEGRTPNHSIEELIAVVEVTTAVVILNVLHELGLPAERQREIVREHPQLRATFRTAAEWLVPSPNP</sequence>
<dbReference type="RefSeq" id="WP_070759607.1">
    <property type="nucleotide sequence ID" value="NZ_VSZI01000002.1"/>
</dbReference>